<organism evidence="1 2">
    <name type="scientific">Ambrosiozyma monospora</name>
    <name type="common">Yeast</name>
    <name type="synonym">Endomycopsis monosporus</name>
    <dbReference type="NCBI Taxonomy" id="43982"/>
    <lineage>
        <taxon>Eukaryota</taxon>
        <taxon>Fungi</taxon>
        <taxon>Dikarya</taxon>
        <taxon>Ascomycota</taxon>
        <taxon>Saccharomycotina</taxon>
        <taxon>Pichiomycetes</taxon>
        <taxon>Pichiales</taxon>
        <taxon>Pichiaceae</taxon>
        <taxon>Ambrosiozyma</taxon>
    </lineage>
</organism>
<proteinExistence type="predicted"/>
<protein>
    <submittedName>
        <fullName evidence="1">Unnamed protein product</fullName>
    </submittedName>
</protein>
<accession>A0ACB5STI5</accession>
<evidence type="ECO:0000313" key="1">
    <source>
        <dbReference type="EMBL" id="GME72401.1"/>
    </source>
</evidence>
<gene>
    <name evidence="1" type="ORF">Amon02_000097700</name>
</gene>
<dbReference type="Proteomes" id="UP001165064">
    <property type="component" value="Unassembled WGS sequence"/>
</dbReference>
<evidence type="ECO:0000313" key="2">
    <source>
        <dbReference type="Proteomes" id="UP001165064"/>
    </source>
</evidence>
<name>A0ACB5STI5_AMBMO</name>
<reference evidence="1" key="1">
    <citation type="submission" date="2023-04" db="EMBL/GenBank/DDBJ databases">
        <title>Ambrosiozyma monospora NBRC 10751.</title>
        <authorList>
            <person name="Ichikawa N."/>
            <person name="Sato H."/>
            <person name="Tonouchi N."/>
        </authorList>
    </citation>
    <scope>NUCLEOTIDE SEQUENCE</scope>
    <source>
        <strain evidence="1">NBRC 10751</strain>
    </source>
</reference>
<dbReference type="EMBL" id="BSXS01000412">
    <property type="protein sequence ID" value="GME72401.1"/>
    <property type="molecule type" value="Genomic_DNA"/>
</dbReference>
<keyword evidence="2" id="KW-1185">Reference proteome</keyword>
<comment type="caution">
    <text evidence="1">The sequence shown here is derived from an EMBL/GenBank/DDBJ whole genome shotgun (WGS) entry which is preliminary data.</text>
</comment>
<sequence>MADIYEGVEPTSVKESSPQPTAVEPKREEPKPTPAAAAPAPAPTSVKKAEPVKEAPRPALTVAQEKGVDNMLKGKSVNALLDKVNNLSDDDTQEVDGSDNEWAQEKPKSAPTTSSHAIKKAESKPVATSSPVSAAPVKVEPKTPVNEPIAKEVSSTPSTKSSTASATATTTPKSAASKLAGATGGFKQHVEKLQSLVDKLEGVIEKLVESDIAKDERLKALEDKIDALSKK</sequence>